<organism evidence="1 2">
    <name type="scientific">Pontivivens ytuae</name>
    <dbReference type="NCBI Taxonomy" id="2789856"/>
    <lineage>
        <taxon>Bacteria</taxon>
        <taxon>Pseudomonadati</taxon>
        <taxon>Pseudomonadota</taxon>
        <taxon>Alphaproteobacteria</taxon>
        <taxon>Rhodobacterales</taxon>
        <taxon>Paracoccaceae</taxon>
        <taxon>Pontivivens</taxon>
    </lineage>
</organism>
<dbReference type="EMBL" id="CP064942">
    <property type="protein sequence ID" value="QPH55657.1"/>
    <property type="molecule type" value="Genomic_DNA"/>
</dbReference>
<accession>A0A7S9QEP8</accession>
<protein>
    <recommendedName>
        <fullName evidence="3">Type II toxin-antitoxin system PemK/MazF family toxin</fullName>
    </recommendedName>
</protein>
<dbReference type="AlphaFoldDB" id="A0A7S9QEP8"/>
<reference evidence="1 2" key="1">
    <citation type="submission" date="2020-11" db="EMBL/GenBank/DDBJ databases">
        <title>Description of Pontivivens ytuae sp. nov. isolated from deep sea sediment of Mariana Trench.</title>
        <authorList>
            <person name="Wang Z."/>
            <person name="Sun Q.-L."/>
            <person name="Xu X.-D."/>
            <person name="Tang Y.-Z."/>
            <person name="Zhang J."/>
        </authorList>
    </citation>
    <scope>NUCLEOTIDE SEQUENCE [LARGE SCALE GENOMIC DNA]</scope>
    <source>
        <strain evidence="1 2">MT2928</strain>
    </source>
</reference>
<proteinExistence type="predicted"/>
<keyword evidence="2" id="KW-1185">Reference proteome</keyword>
<evidence type="ECO:0000313" key="1">
    <source>
        <dbReference type="EMBL" id="QPH55657.1"/>
    </source>
</evidence>
<evidence type="ECO:0000313" key="2">
    <source>
        <dbReference type="Proteomes" id="UP000594800"/>
    </source>
</evidence>
<dbReference type="Proteomes" id="UP000594800">
    <property type="component" value="Chromosome"/>
</dbReference>
<dbReference type="KEGG" id="poz:I0K15_07995"/>
<gene>
    <name evidence="1" type="ORF">I0K15_07995</name>
</gene>
<dbReference type="RefSeq" id="WP_196104919.1">
    <property type="nucleotide sequence ID" value="NZ_CP064942.1"/>
</dbReference>
<sequence>MLHSTPIPDPKMTADWRDHLEPGDVVSFRFPLAEEDDVGHPKARPCLVLDVERSGDDRRVVLAYGTTSRRKTNIGYETHVRTRGDRLAAGLDRSTRFVGKRRLSVSLQNGGFAICGATGSPVLGRLIGGPLARMQAVRARIQAEKDIAVARRCVELAEADCASGNGQQPLVTLGGVA</sequence>
<name>A0A7S9QEP8_9RHOB</name>
<evidence type="ECO:0008006" key="3">
    <source>
        <dbReference type="Google" id="ProtNLM"/>
    </source>
</evidence>